<comment type="caution">
    <text evidence="1">The sequence shown here is derived from an EMBL/GenBank/DDBJ whole genome shotgun (WGS) entry which is preliminary data.</text>
</comment>
<dbReference type="EMBL" id="JAUSVX010000030">
    <property type="protein sequence ID" value="MDQ0475122.1"/>
    <property type="molecule type" value="Genomic_DNA"/>
</dbReference>
<dbReference type="RefSeq" id="WP_307285890.1">
    <property type="nucleotide sequence ID" value="NZ_JAUSVX010000030.1"/>
</dbReference>
<sequence length="157" mass="17191">MADSYRKFTPFAPRFGAPMKPPLAAATSRSRILSAIVAGLSLAACSGFAQAQQSDFNGVWSDGIAPIEIHQSGESVEFRYITNEFDHHFVGHLVAPGEIEGEYAPRRNRNTGCETTLAVRIHRVAGEAFKLDWRALDSNCDLAAGQTGEDALYYRQN</sequence>
<gene>
    <name evidence="1" type="ORF">QO011_008164</name>
</gene>
<proteinExistence type="predicted"/>
<accession>A0ABU0JLG2</accession>
<evidence type="ECO:0000313" key="1">
    <source>
        <dbReference type="EMBL" id="MDQ0475122.1"/>
    </source>
</evidence>
<dbReference type="Proteomes" id="UP001242480">
    <property type="component" value="Unassembled WGS sequence"/>
</dbReference>
<keyword evidence="2" id="KW-1185">Reference proteome</keyword>
<reference evidence="1 2" key="1">
    <citation type="submission" date="2023-07" db="EMBL/GenBank/DDBJ databases">
        <title>Genomic Encyclopedia of Type Strains, Phase IV (KMG-IV): sequencing the most valuable type-strain genomes for metagenomic binning, comparative biology and taxonomic classification.</title>
        <authorList>
            <person name="Goeker M."/>
        </authorList>
    </citation>
    <scope>NUCLEOTIDE SEQUENCE [LARGE SCALE GENOMIC DNA]</scope>
    <source>
        <strain evidence="1 2">DSM 19619</strain>
    </source>
</reference>
<organism evidence="1 2">
    <name type="scientific">Labrys wisconsinensis</name>
    <dbReference type="NCBI Taxonomy" id="425677"/>
    <lineage>
        <taxon>Bacteria</taxon>
        <taxon>Pseudomonadati</taxon>
        <taxon>Pseudomonadota</taxon>
        <taxon>Alphaproteobacteria</taxon>
        <taxon>Hyphomicrobiales</taxon>
        <taxon>Xanthobacteraceae</taxon>
        <taxon>Labrys</taxon>
    </lineage>
</organism>
<protein>
    <submittedName>
        <fullName evidence="1">Uncharacterized protein</fullName>
    </submittedName>
</protein>
<name>A0ABU0JLG2_9HYPH</name>
<evidence type="ECO:0000313" key="2">
    <source>
        <dbReference type="Proteomes" id="UP001242480"/>
    </source>
</evidence>